<dbReference type="Proteomes" id="UP001198565">
    <property type="component" value="Unassembled WGS sequence"/>
</dbReference>
<keyword evidence="5" id="KW-0680">Restriction system</keyword>
<comment type="similarity">
    <text evidence="6">Belongs to the class I-like SAM-binding methyltransferase superfamily. C5-methyltransferase family.</text>
</comment>
<dbReference type="InterPro" id="IPR050390">
    <property type="entry name" value="C5-Methyltransferase"/>
</dbReference>
<dbReference type="Gene3D" id="3.40.50.150">
    <property type="entry name" value="Vaccinia Virus protein VP39"/>
    <property type="match status" value="1"/>
</dbReference>
<evidence type="ECO:0000313" key="8">
    <source>
        <dbReference type="Proteomes" id="UP001198565"/>
    </source>
</evidence>
<accession>A0ABS7QNQ3</accession>
<sequence length="499" mass="55567">MPRSIHLLCGAGGDATGLLEAGFDPILGINHWQTAVDTFAANHPAAAARCADIQNYPMRWLPKALVLWGSIICTEVSPAGGRKRPDPAQDALFEEEEQWRELPPEAFEMTRVTAWCVLRAAEAKRFPCVVVENVTEFVTDWLLFPEWIRAMKKLGYRVQIVSVSSAHIGSETNPYAPQWRDRIYLVFTLTGIRRPDLAPRPLAYCVVCGRDVNARQSWRNPKVRVGKYQAQYDYRCPNSRCGHALVEPYVRPAADVILWDDIGQRIGDRPRPLVPNTMRRIEAGLAKFPYEPSVITLTHGKDGTDRAFDPYDRPLPTRTAKLGEALLVPVGGSWNDTATSVAEPMRTRMTRESEALVTVDPAPFIVEFRNHCDAAPVGNPLSTISTARHHGLVVPDGTVRDRARNTLVIPYRRGGAPKTATDPLHTLSTRDSAAVVHTAPRVEDCYFRMLQPREQLAAQRFPEDYQVIGSKAAQTMQAGNAVSVNVARWIGERLKPVLA</sequence>
<keyword evidence="2 6" id="KW-0489">Methyltransferase</keyword>
<evidence type="ECO:0000256" key="4">
    <source>
        <dbReference type="ARBA" id="ARBA00022691"/>
    </source>
</evidence>
<evidence type="ECO:0000256" key="2">
    <source>
        <dbReference type="ARBA" id="ARBA00022603"/>
    </source>
</evidence>
<feature type="active site" evidence="6">
    <location>
        <position position="73"/>
    </location>
</feature>
<dbReference type="GO" id="GO:0032259">
    <property type="term" value="P:methylation"/>
    <property type="evidence" value="ECO:0007669"/>
    <property type="project" value="UniProtKB-KW"/>
</dbReference>
<gene>
    <name evidence="7" type="ORF">K7472_08120</name>
</gene>
<dbReference type="SUPFAM" id="SSF53335">
    <property type="entry name" value="S-adenosyl-L-methionine-dependent methyltransferases"/>
    <property type="match status" value="1"/>
</dbReference>
<dbReference type="InterPro" id="IPR001525">
    <property type="entry name" value="C5_MeTfrase"/>
</dbReference>
<dbReference type="GO" id="GO:0008168">
    <property type="term" value="F:methyltransferase activity"/>
    <property type="evidence" value="ECO:0007669"/>
    <property type="project" value="UniProtKB-KW"/>
</dbReference>
<dbReference type="EC" id="2.1.1.37" evidence="1"/>
<dbReference type="Gene3D" id="3.90.120.10">
    <property type="entry name" value="DNA Methylase, subunit A, domain 2"/>
    <property type="match status" value="1"/>
</dbReference>
<name>A0ABS7QNQ3_9ACTN</name>
<dbReference type="PANTHER" id="PTHR10629">
    <property type="entry name" value="CYTOSINE-SPECIFIC METHYLTRANSFERASE"/>
    <property type="match status" value="1"/>
</dbReference>
<evidence type="ECO:0000256" key="5">
    <source>
        <dbReference type="ARBA" id="ARBA00022747"/>
    </source>
</evidence>
<dbReference type="InterPro" id="IPR029063">
    <property type="entry name" value="SAM-dependent_MTases_sf"/>
</dbReference>
<evidence type="ECO:0000256" key="1">
    <source>
        <dbReference type="ARBA" id="ARBA00011975"/>
    </source>
</evidence>
<keyword evidence="8" id="KW-1185">Reference proteome</keyword>
<evidence type="ECO:0000313" key="7">
    <source>
        <dbReference type="EMBL" id="MBY8884811.1"/>
    </source>
</evidence>
<dbReference type="PROSITE" id="PS51679">
    <property type="entry name" value="SAM_MT_C5"/>
    <property type="match status" value="1"/>
</dbReference>
<evidence type="ECO:0000256" key="3">
    <source>
        <dbReference type="ARBA" id="ARBA00022679"/>
    </source>
</evidence>
<dbReference type="Pfam" id="PF00145">
    <property type="entry name" value="DNA_methylase"/>
    <property type="match status" value="2"/>
</dbReference>
<dbReference type="EMBL" id="JAINVZ010000004">
    <property type="protein sequence ID" value="MBY8884811.1"/>
    <property type="molecule type" value="Genomic_DNA"/>
</dbReference>
<protein>
    <recommendedName>
        <fullName evidence="1">DNA (cytosine-5-)-methyltransferase</fullName>
        <ecNumber evidence="1">2.1.1.37</ecNumber>
    </recommendedName>
</protein>
<evidence type="ECO:0000256" key="6">
    <source>
        <dbReference type="PROSITE-ProRule" id="PRU01016"/>
    </source>
</evidence>
<proteinExistence type="inferred from homology"/>
<comment type="caution">
    <text evidence="7">The sequence shown here is derived from an EMBL/GenBank/DDBJ whole genome shotgun (WGS) entry which is preliminary data.</text>
</comment>
<keyword evidence="4 6" id="KW-0949">S-adenosyl-L-methionine</keyword>
<organism evidence="7 8">
    <name type="scientific">Streptantibioticus parmotrematis</name>
    <dbReference type="NCBI Taxonomy" id="2873249"/>
    <lineage>
        <taxon>Bacteria</taxon>
        <taxon>Bacillati</taxon>
        <taxon>Actinomycetota</taxon>
        <taxon>Actinomycetes</taxon>
        <taxon>Kitasatosporales</taxon>
        <taxon>Streptomycetaceae</taxon>
        <taxon>Streptantibioticus</taxon>
    </lineage>
</organism>
<dbReference type="PANTHER" id="PTHR10629:SF52">
    <property type="entry name" value="DNA (CYTOSINE-5)-METHYLTRANSFERASE 1"/>
    <property type="match status" value="1"/>
</dbReference>
<reference evidence="7 8" key="1">
    <citation type="submission" date="2021-08" db="EMBL/GenBank/DDBJ databases">
        <title>Streptomyces sp. PTM05 isolated from lichen.</title>
        <authorList>
            <person name="Somphong A."/>
            <person name="Phongsopitanun W."/>
            <person name="Tanasupawat S."/>
        </authorList>
    </citation>
    <scope>NUCLEOTIDE SEQUENCE [LARGE SCALE GENOMIC DNA]</scope>
    <source>
        <strain evidence="7 8">Ptm05</strain>
    </source>
</reference>
<keyword evidence="3 6" id="KW-0808">Transferase</keyword>
<dbReference type="RefSeq" id="WP_222975575.1">
    <property type="nucleotide sequence ID" value="NZ_JAINVZ010000004.1"/>
</dbReference>